<reference evidence="3 4" key="1">
    <citation type="submission" date="2020-10" db="EMBL/GenBank/DDBJ databases">
        <title>Phylogeny of dyella-like bacteria.</title>
        <authorList>
            <person name="Fu J."/>
        </authorList>
    </citation>
    <scope>NUCLEOTIDE SEQUENCE [LARGE SCALE GENOMIC DNA]</scope>
    <source>
        <strain evidence="3 4">THG-B117</strain>
    </source>
</reference>
<name>A0ABS2JNE4_9GAMM</name>
<comment type="caution">
    <text evidence="3">The sequence shown here is derived from an EMBL/GenBank/DDBJ whole genome shotgun (WGS) entry which is preliminary data.</text>
</comment>
<keyword evidence="4" id="KW-1185">Reference proteome</keyword>
<gene>
    <name evidence="3" type="ORF">ISP20_02005</name>
</gene>
<dbReference type="Proteomes" id="UP001430065">
    <property type="component" value="Unassembled WGS sequence"/>
</dbReference>
<feature type="signal peptide" evidence="2">
    <location>
        <begin position="1"/>
        <end position="24"/>
    </location>
</feature>
<organism evidence="3 4">
    <name type="scientific">Dyella kyungheensis</name>
    <dbReference type="NCBI Taxonomy" id="1242174"/>
    <lineage>
        <taxon>Bacteria</taxon>
        <taxon>Pseudomonadati</taxon>
        <taxon>Pseudomonadota</taxon>
        <taxon>Gammaproteobacteria</taxon>
        <taxon>Lysobacterales</taxon>
        <taxon>Rhodanobacteraceae</taxon>
        <taxon>Dyella</taxon>
    </lineage>
</organism>
<evidence type="ECO:0000256" key="1">
    <source>
        <dbReference type="SAM" id="MobiDB-lite"/>
    </source>
</evidence>
<protein>
    <submittedName>
        <fullName evidence="3">Uncharacterized protein</fullName>
    </submittedName>
</protein>
<evidence type="ECO:0000256" key="2">
    <source>
        <dbReference type="SAM" id="SignalP"/>
    </source>
</evidence>
<evidence type="ECO:0000313" key="3">
    <source>
        <dbReference type="EMBL" id="MBM7119922.1"/>
    </source>
</evidence>
<evidence type="ECO:0000313" key="4">
    <source>
        <dbReference type="Proteomes" id="UP001430065"/>
    </source>
</evidence>
<sequence>MTVKRKRILASTLLLALASSPLLAARGASHAAGAEPTSPSNARSAPHREPASEVSSSRINGRSDWDIDYPSQLAPQTVLPSGQASAVVVNTSGSAPAPAAD</sequence>
<proteinExistence type="predicted"/>
<feature type="chain" id="PRO_5047093357" evidence="2">
    <location>
        <begin position="25"/>
        <end position="101"/>
    </location>
</feature>
<dbReference type="RefSeq" id="WP_204634378.1">
    <property type="nucleotide sequence ID" value="NZ_JADIKC010000001.1"/>
</dbReference>
<accession>A0ABS2JNE4</accession>
<dbReference type="EMBL" id="JADIKC010000001">
    <property type="protein sequence ID" value="MBM7119922.1"/>
    <property type="molecule type" value="Genomic_DNA"/>
</dbReference>
<feature type="region of interest" description="Disordered" evidence="1">
    <location>
        <begin position="26"/>
        <end position="68"/>
    </location>
</feature>
<keyword evidence="2" id="KW-0732">Signal</keyword>